<dbReference type="AlphaFoldDB" id="A0A974E3G5"/>
<name>A0A974E3G5_XENLA</name>
<proteinExistence type="predicted"/>
<sequence>MHASVWKSDSGNESIDTGDRRQQTRENVQPAGGAEDEPVPLLHLPALLLLWNPPTLPSSGLIRRVPPCKSEPQCSSGDEGNGASSHCLDCQENLC</sequence>
<protein>
    <submittedName>
        <fullName evidence="2">Uncharacterized protein</fullName>
    </submittedName>
</protein>
<feature type="region of interest" description="Disordered" evidence="1">
    <location>
        <begin position="1"/>
        <end position="38"/>
    </location>
</feature>
<evidence type="ECO:0000313" key="2">
    <source>
        <dbReference type="EMBL" id="OCU02566.1"/>
    </source>
</evidence>
<evidence type="ECO:0000313" key="3">
    <source>
        <dbReference type="Proteomes" id="UP000694892"/>
    </source>
</evidence>
<dbReference type="Proteomes" id="UP000694892">
    <property type="component" value="Chromosome 1L"/>
</dbReference>
<gene>
    <name evidence="2" type="ORF">XELAEV_18008329mg</name>
</gene>
<organism evidence="2 3">
    <name type="scientific">Xenopus laevis</name>
    <name type="common">African clawed frog</name>
    <dbReference type="NCBI Taxonomy" id="8355"/>
    <lineage>
        <taxon>Eukaryota</taxon>
        <taxon>Metazoa</taxon>
        <taxon>Chordata</taxon>
        <taxon>Craniata</taxon>
        <taxon>Vertebrata</taxon>
        <taxon>Euteleostomi</taxon>
        <taxon>Amphibia</taxon>
        <taxon>Batrachia</taxon>
        <taxon>Anura</taxon>
        <taxon>Pipoidea</taxon>
        <taxon>Pipidae</taxon>
        <taxon>Xenopodinae</taxon>
        <taxon>Xenopus</taxon>
        <taxon>Xenopus</taxon>
    </lineage>
</organism>
<reference evidence="3" key="1">
    <citation type="journal article" date="2016" name="Nature">
        <title>Genome evolution in the allotetraploid frog Xenopus laevis.</title>
        <authorList>
            <person name="Session A.M."/>
            <person name="Uno Y."/>
            <person name="Kwon T."/>
            <person name="Chapman J.A."/>
            <person name="Toyoda A."/>
            <person name="Takahashi S."/>
            <person name="Fukui A."/>
            <person name="Hikosaka A."/>
            <person name="Suzuki A."/>
            <person name="Kondo M."/>
            <person name="van Heeringen S.J."/>
            <person name="Quigley I."/>
            <person name="Heinz S."/>
            <person name="Ogino H."/>
            <person name="Ochi H."/>
            <person name="Hellsten U."/>
            <person name="Lyons J.B."/>
            <person name="Simakov O."/>
            <person name="Putnam N."/>
            <person name="Stites J."/>
            <person name="Kuroki Y."/>
            <person name="Tanaka T."/>
            <person name="Michiue T."/>
            <person name="Watanabe M."/>
            <person name="Bogdanovic O."/>
            <person name="Lister R."/>
            <person name="Georgiou G."/>
            <person name="Paranjpe S.S."/>
            <person name="van Kruijsbergen I."/>
            <person name="Shu S."/>
            <person name="Carlson J."/>
            <person name="Kinoshita T."/>
            <person name="Ohta Y."/>
            <person name="Mawaribuchi S."/>
            <person name="Jenkins J."/>
            <person name="Grimwood J."/>
            <person name="Schmutz J."/>
            <person name="Mitros T."/>
            <person name="Mozaffari S.V."/>
            <person name="Suzuki Y."/>
            <person name="Haramoto Y."/>
            <person name="Yamamoto T.S."/>
            <person name="Takagi C."/>
            <person name="Heald R."/>
            <person name="Miller K."/>
            <person name="Haudenschild C."/>
            <person name="Kitzman J."/>
            <person name="Nakayama T."/>
            <person name="Izutsu Y."/>
            <person name="Robert J."/>
            <person name="Fortriede J."/>
            <person name="Burns K."/>
            <person name="Lotay V."/>
            <person name="Karimi K."/>
            <person name="Yasuoka Y."/>
            <person name="Dichmann D.S."/>
            <person name="Flajnik M.F."/>
            <person name="Houston D.W."/>
            <person name="Shendure J."/>
            <person name="DuPasquier L."/>
            <person name="Vize P.D."/>
            <person name="Zorn A.M."/>
            <person name="Ito M."/>
            <person name="Marcotte E.M."/>
            <person name="Wallingford J.B."/>
            <person name="Ito Y."/>
            <person name="Asashima M."/>
            <person name="Ueno N."/>
            <person name="Matsuda Y."/>
            <person name="Veenstra G.J."/>
            <person name="Fujiyama A."/>
            <person name="Harland R.M."/>
            <person name="Taira M."/>
            <person name="Rokhsar D.S."/>
        </authorList>
    </citation>
    <scope>NUCLEOTIDE SEQUENCE [LARGE SCALE GENOMIC DNA]</scope>
    <source>
        <strain evidence="3">J</strain>
    </source>
</reference>
<evidence type="ECO:0000256" key="1">
    <source>
        <dbReference type="SAM" id="MobiDB-lite"/>
    </source>
</evidence>
<accession>A0A974E3G5</accession>
<dbReference type="EMBL" id="CM004466">
    <property type="protein sequence ID" value="OCU02566.1"/>
    <property type="molecule type" value="Genomic_DNA"/>
</dbReference>